<proteinExistence type="predicted"/>
<comment type="caution">
    <text evidence="2">The sequence shown here is derived from an EMBL/GenBank/DDBJ whole genome shotgun (WGS) entry which is preliminary data.</text>
</comment>
<dbReference type="EMBL" id="JAKCXM010000116">
    <property type="protein sequence ID" value="KAJ0401870.1"/>
    <property type="molecule type" value="Genomic_DNA"/>
</dbReference>
<dbReference type="Proteomes" id="UP001209570">
    <property type="component" value="Unassembled WGS sequence"/>
</dbReference>
<name>A0AAD5Q9E4_PYTIN</name>
<keyword evidence="1" id="KW-0812">Transmembrane</keyword>
<feature type="transmembrane region" description="Helical" evidence="1">
    <location>
        <begin position="88"/>
        <end position="113"/>
    </location>
</feature>
<evidence type="ECO:0000313" key="2">
    <source>
        <dbReference type="EMBL" id="KAJ0401870.1"/>
    </source>
</evidence>
<accession>A0AAD5Q9E4</accession>
<dbReference type="AlphaFoldDB" id="A0AAD5Q9E4"/>
<reference evidence="2" key="1">
    <citation type="submission" date="2021-12" db="EMBL/GenBank/DDBJ databases">
        <title>Prjna785345.</title>
        <authorList>
            <person name="Rujirawat T."/>
            <person name="Krajaejun T."/>
        </authorList>
    </citation>
    <scope>NUCLEOTIDE SEQUENCE</scope>
    <source>
        <strain evidence="2">Pi057C3</strain>
    </source>
</reference>
<dbReference type="InterPro" id="IPR009792">
    <property type="entry name" value="TMEM242"/>
</dbReference>
<protein>
    <submittedName>
        <fullName evidence="2">Uncharacterized protein</fullName>
    </submittedName>
</protein>
<evidence type="ECO:0000256" key="1">
    <source>
        <dbReference type="SAM" id="Phobius"/>
    </source>
</evidence>
<dbReference type="Pfam" id="PF07096">
    <property type="entry name" value="DUF1358"/>
    <property type="match status" value="1"/>
</dbReference>
<keyword evidence="3" id="KW-1185">Reference proteome</keyword>
<gene>
    <name evidence="2" type="ORF">P43SY_007804</name>
</gene>
<evidence type="ECO:0000313" key="3">
    <source>
        <dbReference type="Proteomes" id="UP001209570"/>
    </source>
</evidence>
<keyword evidence="1" id="KW-1133">Transmembrane helix</keyword>
<sequence length="182" mass="19257">MTANANAPEPPSASARLVQVGAAVLLTGGFYYGVVQQKRVLDGEAVMPVVYQTKQGKREVMRVRATTFLERRLGLDRPLPPGSAAARALLGGAIVAVTGSAVAVLGLGAALGVSNVAEFRARMEQLLPQICKTVLRVELDLELLHLSFHSLVQTIELGMNSSLGSSILLLKLTENISQALNV</sequence>
<organism evidence="2 3">
    <name type="scientific">Pythium insidiosum</name>
    <name type="common">Pythiosis disease agent</name>
    <dbReference type="NCBI Taxonomy" id="114742"/>
    <lineage>
        <taxon>Eukaryota</taxon>
        <taxon>Sar</taxon>
        <taxon>Stramenopiles</taxon>
        <taxon>Oomycota</taxon>
        <taxon>Peronosporomycetes</taxon>
        <taxon>Pythiales</taxon>
        <taxon>Pythiaceae</taxon>
        <taxon>Pythium</taxon>
    </lineage>
</organism>
<keyword evidence="1" id="KW-0472">Membrane</keyword>